<dbReference type="EMBL" id="BNJQ01000001">
    <property type="protein sequence ID" value="GHP01368.1"/>
    <property type="molecule type" value="Genomic_DNA"/>
</dbReference>
<dbReference type="GO" id="GO:0006886">
    <property type="term" value="P:intracellular protein transport"/>
    <property type="evidence" value="ECO:0007669"/>
    <property type="project" value="InterPro"/>
</dbReference>
<comment type="similarity">
    <text evidence="2">Belongs to the adaptor complexes large subunit family.</text>
</comment>
<dbReference type="Gene3D" id="1.25.10.10">
    <property type="entry name" value="Leucine-rich Repeat Variant"/>
    <property type="match status" value="1"/>
</dbReference>
<keyword evidence="3" id="KW-0813">Transport</keyword>
<feature type="compositionally biased region" description="Acidic residues" evidence="6">
    <location>
        <begin position="414"/>
        <end position="430"/>
    </location>
</feature>
<gene>
    <name evidence="8" type="ORF">PPROV_000012400</name>
</gene>
<feature type="region of interest" description="Disordered" evidence="6">
    <location>
        <begin position="824"/>
        <end position="902"/>
    </location>
</feature>
<keyword evidence="5" id="KW-0472">Membrane</keyword>
<comment type="caution">
    <text evidence="8">The sequence shown here is derived from an EMBL/GenBank/DDBJ whole genome shotgun (WGS) entry which is preliminary data.</text>
</comment>
<sequence length="902" mass="94865">MASSGSSSSSLGQQSQRVGLGIPRDQLMSKLTDMSGAMSGVLSKGVTAFRPLGGVTALPFGQLRGVAGFSSSFLGDAALLDLPHDEEGYPAAGATGSAGSFSSKTYADSNSSKQIQHLLSSKHVGEQTKALKKLLALVSNGRDVSSFFPAVINHLATQNLEVKKLVYIFVARYAEQCQDEALLSVNAFQRDLGAADASVRAIALRVMSGIRVAAIVPIVAEAVRQCSRDSSAAVRRAAAAAMPKVFAVDRQVGAALATEIGGKLMQDKVPSVVGGAVSALFLITQATDGATDAECKMLHAHFRRLCACLGGLEEWAQVMALEWLLRYARHHFTDPNLAADESGETDETQQQGQTEEEETTTNELDGATDEEPVTAEAAVVSPPAPADDTNVKKEDANVKNSLLTAQQRRAQDSFYDDDDENGGGDDDAVEDAQAGGGDDDNEADGGDGAVEEVQASTSPPEEKQQSKGGRMQEDHILMLQHVRPLVSSRNNAVILSACRLLMHAGIASDYDIHRCAASLTFALRANAAPRHSTNSAAVAVGGGDPQAQECILQLLLYLCVHTPHTVRPYLRRILVDHVCDTPRVVALKLDAYSYLASPDNMATLLAEYESCIRLGSACGDLEKVCAAVLSLANCAQRVPSVVEPCLRTLVALSIGGANEEAREHAARCACVLVRREPGGEAQRRAIATLVRCLRGNRLSHGAARARVLACVAAMLEDGEAEAEVLALTALTAVAGNFAAESAVARLATLGLADTVARKCEEGRRQAADALLEYLLALARCDPHRDVRDKARAIAAAAAAAAAALVGAPDIERIGSASGVADQWSATPAAEPAADPGTLSQLVGHAAPGWRPLPSWPEVATDSRVREMVTPMPAKAANADDDGGSDDGSEYSYSYESEEEEES</sequence>
<comment type="subcellular location">
    <subcellularLocation>
        <location evidence="1">Endomembrane system</location>
    </subcellularLocation>
</comment>
<evidence type="ECO:0000256" key="5">
    <source>
        <dbReference type="ARBA" id="ARBA00023136"/>
    </source>
</evidence>
<feature type="domain" description="Clathrin/coatomer adaptor adaptin-like N-terminal" evidence="7">
    <location>
        <begin position="111"/>
        <end position="794"/>
    </location>
</feature>
<dbReference type="PANTHER" id="PTHR11134">
    <property type="entry name" value="ADAPTOR COMPLEX SUBUNIT BETA FAMILY MEMBER"/>
    <property type="match status" value="1"/>
</dbReference>
<feature type="compositionally biased region" description="Acidic residues" evidence="6">
    <location>
        <begin position="354"/>
        <end position="373"/>
    </location>
</feature>
<dbReference type="GO" id="GO:0012505">
    <property type="term" value="C:endomembrane system"/>
    <property type="evidence" value="ECO:0007669"/>
    <property type="project" value="UniProtKB-SubCell"/>
</dbReference>
<dbReference type="AlphaFoldDB" id="A0A830H432"/>
<evidence type="ECO:0000313" key="8">
    <source>
        <dbReference type="EMBL" id="GHP01368.1"/>
    </source>
</evidence>
<name>A0A830H432_9CHLO</name>
<evidence type="ECO:0000313" key="9">
    <source>
        <dbReference type="Proteomes" id="UP000660262"/>
    </source>
</evidence>
<accession>A0A830H432</accession>
<dbReference type="InterPro" id="IPR011989">
    <property type="entry name" value="ARM-like"/>
</dbReference>
<evidence type="ECO:0000256" key="3">
    <source>
        <dbReference type="ARBA" id="ARBA00022448"/>
    </source>
</evidence>
<dbReference type="OrthoDB" id="10254310at2759"/>
<keyword evidence="9" id="KW-1185">Reference proteome</keyword>
<protein>
    <recommendedName>
        <fullName evidence="7">Clathrin/coatomer adaptor adaptin-like N-terminal domain-containing protein</fullName>
    </recommendedName>
</protein>
<feature type="compositionally biased region" description="Acidic residues" evidence="6">
    <location>
        <begin position="878"/>
        <end position="888"/>
    </location>
</feature>
<dbReference type="GO" id="GO:0030117">
    <property type="term" value="C:membrane coat"/>
    <property type="evidence" value="ECO:0007669"/>
    <property type="project" value="InterPro"/>
</dbReference>
<dbReference type="Pfam" id="PF01602">
    <property type="entry name" value="Adaptin_N"/>
    <property type="match status" value="1"/>
</dbReference>
<feature type="region of interest" description="Disordered" evidence="6">
    <location>
        <begin position="336"/>
        <end position="470"/>
    </location>
</feature>
<evidence type="ECO:0000259" key="7">
    <source>
        <dbReference type="Pfam" id="PF01602"/>
    </source>
</evidence>
<feature type="compositionally biased region" description="Polar residues" evidence="6">
    <location>
        <begin position="398"/>
        <end position="408"/>
    </location>
</feature>
<organism evidence="8 9">
    <name type="scientific">Pycnococcus provasolii</name>
    <dbReference type="NCBI Taxonomy" id="41880"/>
    <lineage>
        <taxon>Eukaryota</taxon>
        <taxon>Viridiplantae</taxon>
        <taxon>Chlorophyta</taxon>
        <taxon>Pseudoscourfieldiophyceae</taxon>
        <taxon>Pseudoscourfieldiales</taxon>
        <taxon>Pycnococcaceae</taxon>
        <taxon>Pycnococcus</taxon>
    </lineage>
</organism>
<dbReference type="SUPFAM" id="SSF48371">
    <property type="entry name" value="ARM repeat"/>
    <property type="match status" value="1"/>
</dbReference>
<evidence type="ECO:0000256" key="1">
    <source>
        <dbReference type="ARBA" id="ARBA00004308"/>
    </source>
</evidence>
<dbReference type="Proteomes" id="UP000660262">
    <property type="component" value="Unassembled WGS sequence"/>
</dbReference>
<dbReference type="InterPro" id="IPR002553">
    <property type="entry name" value="Clathrin/coatomer_adapt-like_N"/>
</dbReference>
<evidence type="ECO:0000256" key="6">
    <source>
        <dbReference type="SAM" id="MobiDB-lite"/>
    </source>
</evidence>
<reference evidence="8" key="1">
    <citation type="submission" date="2020-10" db="EMBL/GenBank/DDBJ databases">
        <title>Unveiling of a novel bifunctional photoreceptor, Dualchrome1, isolated from a cosmopolitan green alga.</title>
        <authorList>
            <person name="Suzuki S."/>
            <person name="Kawachi M."/>
        </authorList>
    </citation>
    <scope>NUCLEOTIDE SEQUENCE</scope>
    <source>
        <strain evidence="8">NIES 2893</strain>
    </source>
</reference>
<dbReference type="InterPro" id="IPR016024">
    <property type="entry name" value="ARM-type_fold"/>
</dbReference>
<keyword evidence="4" id="KW-0653">Protein transport</keyword>
<dbReference type="InterPro" id="IPR026739">
    <property type="entry name" value="AP_beta"/>
</dbReference>
<evidence type="ECO:0000256" key="4">
    <source>
        <dbReference type="ARBA" id="ARBA00022927"/>
    </source>
</evidence>
<proteinExistence type="inferred from homology"/>
<dbReference type="GO" id="GO:0016192">
    <property type="term" value="P:vesicle-mediated transport"/>
    <property type="evidence" value="ECO:0007669"/>
    <property type="project" value="InterPro"/>
</dbReference>
<evidence type="ECO:0000256" key="2">
    <source>
        <dbReference type="ARBA" id="ARBA00006613"/>
    </source>
</evidence>
<feature type="compositionally biased region" description="Basic and acidic residues" evidence="6">
    <location>
        <begin position="460"/>
        <end position="470"/>
    </location>
</feature>